<feature type="domain" description="Glycoside hydrolase family 3 N-terminal" evidence="8">
    <location>
        <begin position="99"/>
        <end position="411"/>
    </location>
</feature>
<keyword evidence="5 6" id="KW-0326">Glycosidase</keyword>
<dbReference type="InterPro" id="IPR036881">
    <property type="entry name" value="Glyco_hydro_3_C_sf"/>
</dbReference>
<dbReference type="InterPro" id="IPR001466">
    <property type="entry name" value="Beta-lactam-related"/>
</dbReference>
<dbReference type="SUPFAM" id="SSF56601">
    <property type="entry name" value="beta-lactamase/transpeptidase-like"/>
    <property type="match status" value="1"/>
</dbReference>
<dbReference type="AlphaFoldDB" id="A0A3P1BS26"/>
<evidence type="ECO:0000256" key="3">
    <source>
        <dbReference type="ARBA" id="ARBA00012663"/>
    </source>
</evidence>
<dbReference type="PRINTS" id="PR00133">
    <property type="entry name" value="GLHYDRLASE3"/>
</dbReference>
<evidence type="ECO:0000313" key="11">
    <source>
        <dbReference type="Proteomes" id="UP000271925"/>
    </source>
</evidence>
<comment type="caution">
    <text evidence="10">The sequence shown here is derived from an EMBL/GenBank/DDBJ whole genome shotgun (WGS) entry which is preliminary data.</text>
</comment>
<dbReference type="InterPro" id="IPR001764">
    <property type="entry name" value="Glyco_hydro_3_N"/>
</dbReference>
<comment type="similarity">
    <text evidence="2 6">Belongs to the glycosyl hydrolase 3 family.</text>
</comment>
<feature type="domain" description="Beta-lactamase-related" evidence="7">
    <location>
        <begin position="647"/>
        <end position="1005"/>
    </location>
</feature>
<dbReference type="Pfam" id="PF00144">
    <property type="entry name" value="Beta-lactamase"/>
    <property type="match status" value="1"/>
</dbReference>
<evidence type="ECO:0000256" key="5">
    <source>
        <dbReference type="ARBA" id="ARBA00023295"/>
    </source>
</evidence>
<evidence type="ECO:0000259" key="9">
    <source>
        <dbReference type="Pfam" id="PF01915"/>
    </source>
</evidence>
<keyword evidence="4 6" id="KW-0378">Hydrolase</keyword>
<dbReference type="OrthoDB" id="9805821at2"/>
<evidence type="ECO:0000256" key="6">
    <source>
        <dbReference type="RuleBase" id="RU361161"/>
    </source>
</evidence>
<sequence length="1026" mass="113623">MRTKVVSRVVLALLLAVFLTAFGWNHSGLARPVWQGSGWRHALLSANLLTSFSKETPARVAKAEVWHHKIAAHPVEVWGSAPQQQRWVDSVFRTLTQAQKIGQFFMVATFSNRDEAHYQYIETLVRHYNIGGLIFFQGGPNRQAILTNRYQAAASIPLLVGIDGEWGLGMRLDSTMDFPKQMTLGAINDTAVIYRMGAEIGRQCQRLGIHINFAPVSDINSNPSNPVIGNRSFGESKENVALKASAYMKGLQHTHVIATAKHFPGHGDASSDSHLTLPTISRSVTQLNDIDLYPFRKLIADSLMGVVTGHLHVPVVDNTPRLAATLSEKIVTDLLKKELGFRGLVFTDALNMGGIGKLPAEEINLRALMAGNDVLLYPENVPDAVHRIAEAVEQKRISQELIDEKVKKILRAKYWAGLNRYKPIQLENLNRDLNSSEAQLLKQELCEQAVTLVKNTNNLLPVSALDTLRLASVSIGTDYGNAFQKMLGRYAPFKQITYGEKPSGDQNVDEMLSQVGDANLVVVSFHRMSPSAKWNYGVTNASLSLINRLKQRGVRVVVCAFGPAYALRPFVGTEADAVLCAYEDGEEMQRVVPQIIFGAVPAKGVMPVTIGEWRIGNGLLTAPNQRLAYSLPESVGMRSGQLKHIETVVQKAIRDHAFPGCQVLVARKGKVVFDKSFGTLAYNNAERVTDETLYDLASLTKVLATLQAVMLLNERGAIDLNQKVAFYLPEFQNNSKRNMTVSDVLLHQTGLPAGLSRAIERSKSPAMSAFRSVRDTTYSLQVGPNLYAAPALRDSIWQWIVRTPLTARADEDGRYSYVYSDLSFVILQKLVERVAKQPLDIFLNENLYKSLGISTLCFNPLQCHAGCRVAPTEQDTYFRNSLLQGTVHDQLAALQGGISGHAGLFGDANDIAKILQMNLQRGNYGGRRFLMPGTVPLFVRTQSDRSHRVLGWDKPEVDGNSVYHATQVSPRSFGHTGFTGNVIWVDPDYDLVFIFLSNRVNPSAGNTVINTQKIRRQIHEIIYQSM</sequence>
<dbReference type="InterPro" id="IPR036962">
    <property type="entry name" value="Glyco_hydro_3_N_sf"/>
</dbReference>
<organism evidence="10 11">
    <name type="scientific">Larkinella rosea</name>
    <dbReference type="NCBI Taxonomy" id="2025312"/>
    <lineage>
        <taxon>Bacteria</taxon>
        <taxon>Pseudomonadati</taxon>
        <taxon>Bacteroidota</taxon>
        <taxon>Cytophagia</taxon>
        <taxon>Cytophagales</taxon>
        <taxon>Spirosomataceae</taxon>
        <taxon>Larkinella</taxon>
    </lineage>
</organism>
<dbReference type="GO" id="GO:0004563">
    <property type="term" value="F:beta-N-acetylhexosaminidase activity"/>
    <property type="evidence" value="ECO:0007669"/>
    <property type="project" value="UniProtKB-EC"/>
</dbReference>
<dbReference type="PROSITE" id="PS00775">
    <property type="entry name" value="GLYCOSYL_HYDROL_F3"/>
    <property type="match status" value="1"/>
</dbReference>
<dbReference type="EC" id="3.2.1.52" evidence="3"/>
<dbReference type="GO" id="GO:0009254">
    <property type="term" value="P:peptidoglycan turnover"/>
    <property type="evidence" value="ECO:0007669"/>
    <property type="project" value="TreeGrafter"/>
</dbReference>
<dbReference type="PANTHER" id="PTHR30480:SF13">
    <property type="entry name" value="BETA-HEXOSAMINIDASE"/>
    <property type="match status" value="1"/>
</dbReference>
<dbReference type="PANTHER" id="PTHR30480">
    <property type="entry name" value="BETA-HEXOSAMINIDASE-RELATED"/>
    <property type="match status" value="1"/>
</dbReference>
<reference evidence="10 11" key="1">
    <citation type="submission" date="2018-11" db="EMBL/GenBank/DDBJ databases">
        <authorList>
            <person name="Zhou Z."/>
            <person name="Wang G."/>
        </authorList>
    </citation>
    <scope>NUCLEOTIDE SEQUENCE [LARGE SCALE GENOMIC DNA]</scope>
    <source>
        <strain evidence="10 11">KCTC52004</strain>
    </source>
</reference>
<evidence type="ECO:0000259" key="8">
    <source>
        <dbReference type="Pfam" id="PF00933"/>
    </source>
</evidence>
<keyword evidence="11" id="KW-1185">Reference proteome</keyword>
<dbReference type="InterPro" id="IPR017853">
    <property type="entry name" value="GH"/>
</dbReference>
<dbReference type="InterPro" id="IPR002772">
    <property type="entry name" value="Glyco_hydro_3_C"/>
</dbReference>
<dbReference type="InterPro" id="IPR012338">
    <property type="entry name" value="Beta-lactam/transpept-like"/>
</dbReference>
<name>A0A3P1BS26_9BACT</name>
<feature type="domain" description="Glycoside hydrolase family 3 C-terminal" evidence="9">
    <location>
        <begin position="450"/>
        <end position="611"/>
    </location>
</feature>
<dbReference type="Pfam" id="PF01915">
    <property type="entry name" value="Glyco_hydro_3_C"/>
    <property type="match status" value="1"/>
</dbReference>
<comment type="catalytic activity">
    <reaction evidence="1">
        <text>Hydrolysis of terminal non-reducing N-acetyl-D-hexosamine residues in N-acetyl-beta-D-hexosaminides.</text>
        <dbReference type="EC" id="3.2.1.52"/>
    </reaction>
</comment>
<dbReference type="Gene3D" id="3.40.50.1700">
    <property type="entry name" value="Glycoside hydrolase family 3 C-terminal domain"/>
    <property type="match status" value="1"/>
</dbReference>
<dbReference type="SUPFAM" id="SSF52279">
    <property type="entry name" value="Beta-D-glucan exohydrolase, C-terminal domain"/>
    <property type="match status" value="1"/>
</dbReference>
<proteinExistence type="inferred from homology"/>
<dbReference type="Proteomes" id="UP000271925">
    <property type="component" value="Unassembled WGS sequence"/>
</dbReference>
<evidence type="ECO:0000256" key="4">
    <source>
        <dbReference type="ARBA" id="ARBA00022801"/>
    </source>
</evidence>
<dbReference type="SUPFAM" id="SSF51445">
    <property type="entry name" value="(Trans)glycosidases"/>
    <property type="match status" value="1"/>
</dbReference>
<evidence type="ECO:0000256" key="1">
    <source>
        <dbReference type="ARBA" id="ARBA00001231"/>
    </source>
</evidence>
<dbReference type="GO" id="GO:0005975">
    <property type="term" value="P:carbohydrate metabolic process"/>
    <property type="evidence" value="ECO:0007669"/>
    <property type="project" value="InterPro"/>
</dbReference>
<dbReference type="Gene3D" id="3.20.20.300">
    <property type="entry name" value="Glycoside hydrolase, family 3, N-terminal domain"/>
    <property type="match status" value="1"/>
</dbReference>
<dbReference type="Pfam" id="PF00933">
    <property type="entry name" value="Glyco_hydro_3"/>
    <property type="match status" value="1"/>
</dbReference>
<dbReference type="Gene3D" id="3.40.710.10">
    <property type="entry name" value="DD-peptidase/beta-lactamase superfamily"/>
    <property type="match status" value="1"/>
</dbReference>
<evidence type="ECO:0000313" key="10">
    <source>
        <dbReference type="EMBL" id="RRB03890.1"/>
    </source>
</evidence>
<protein>
    <recommendedName>
        <fullName evidence="3">beta-N-acetylhexosaminidase</fullName>
        <ecNumber evidence="3">3.2.1.52</ecNumber>
    </recommendedName>
</protein>
<dbReference type="InterPro" id="IPR050226">
    <property type="entry name" value="NagZ_Beta-hexosaminidase"/>
</dbReference>
<gene>
    <name evidence="10" type="ORF">EHT25_10155</name>
</gene>
<evidence type="ECO:0000259" key="7">
    <source>
        <dbReference type="Pfam" id="PF00144"/>
    </source>
</evidence>
<evidence type="ECO:0000256" key="2">
    <source>
        <dbReference type="ARBA" id="ARBA00005336"/>
    </source>
</evidence>
<dbReference type="InterPro" id="IPR019800">
    <property type="entry name" value="Glyco_hydro_3_AS"/>
</dbReference>
<accession>A0A3P1BS26</accession>
<dbReference type="EMBL" id="RQJO01000008">
    <property type="protein sequence ID" value="RRB03890.1"/>
    <property type="molecule type" value="Genomic_DNA"/>
</dbReference>